<comment type="similarity">
    <text evidence="6">Belongs to the ferredoxin--NADP reductase type 2 family.</text>
</comment>
<dbReference type="PATRIC" id="fig|1398.22.peg.1896"/>
<evidence type="ECO:0000259" key="7">
    <source>
        <dbReference type="Pfam" id="PF07992"/>
    </source>
</evidence>
<evidence type="ECO:0000256" key="1">
    <source>
        <dbReference type="ARBA" id="ARBA00011738"/>
    </source>
</evidence>
<dbReference type="PRINTS" id="PR00469">
    <property type="entry name" value="PNDRDTASEII"/>
</dbReference>
<keyword evidence="4 6" id="KW-0521">NADP</keyword>
<dbReference type="PANTHER" id="PTHR48105">
    <property type="entry name" value="THIOREDOXIN REDUCTASE 1-RELATED-RELATED"/>
    <property type="match status" value="1"/>
</dbReference>
<dbReference type="Gene3D" id="3.50.50.60">
    <property type="entry name" value="FAD/NAD(P)-binding domain"/>
    <property type="match status" value="2"/>
</dbReference>
<dbReference type="EMBL" id="LRPN01000068">
    <property type="protein sequence ID" value="KWZ81798.1"/>
    <property type="molecule type" value="Genomic_DNA"/>
</dbReference>
<dbReference type="InterPro" id="IPR023753">
    <property type="entry name" value="FAD/NAD-binding_dom"/>
</dbReference>
<keyword evidence="3 6" id="KW-0274">FAD</keyword>
<sequence length="345" mass="37718">MALDHEIYDVTIIGGGPIGLFTAFYSGMRKLKTKVLESSGQLGGKISMFYPEKTLRDIGGIRKITGGDLVKELIRQAETFSPTILFHQHVSGLKRRPDGILMLSTENGGLHLTKTVILTVGAGIFKPIKLDIPGAERYESGNLHYAVDDLNRFRNKRVLISGGGNAAVDWANELAGIAESITIVHRREAFSGHEYDVSEMVKNARLFIPYCISALHGTGNRIERVAVKHAGTGEEIWLEADEVVVNHGIQGDYGGILNWGLKMKDERIEVNGAMETNIPGIFAAGDAATYPHKLKLIAGGFAEGPVALNSAVRYMCPDAEPMAMYSTHHEDFADENGREKETQAR</sequence>
<evidence type="ECO:0000256" key="2">
    <source>
        <dbReference type="ARBA" id="ARBA00022630"/>
    </source>
</evidence>
<comment type="catalytic activity">
    <reaction evidence="6">
        <text>2 reduced [2Fe-2S]-[ferredoxin] + NADP(+) + H(+) = 2 oxidized [2Fe-2S]-[ferredoxin] + NADPH</text>
        <dbReference type="Rhea" id="RHEA:20125"/>
        <dbReference type="Rhea" id="RHEA-COMP:10000"/>
        <dbReference type="Rhea" id="RHEA-COMP:10001"/>
        <dbReference type="ChEBI" id="CHEBI:15378"/>
        <dbReference type="ChEBI" id="CHEBI:33737"/>
        <dbReference type="ChEBI" id="CHEBI:33738"/>
        <dbReference type="ChEBI" id="CHEBI:57783"/>
        <dbReference type="ChEBI" id="CHEBI:58349"/>
        <dbReference type="EC" id="1.18.1.2"/>
    </reaction>
</comment>
<comment type="caution">
    <text evidence="6">Lacks conserved residue(s) required for the propagation of feature annotation.</text>
</comment>
<dbReference type="HAMAP" id="MF_01685">
    <property type="entry name" value="FENR2"/>
    <property type="match status" value="1"/>
</dbReference>
<feature type="binding site" evidence="6">
    <location>
        <position position="45"/>
    </location>
    <ligand>
        <name>FAD</name>
        <dbReference type="ChEBI" id="CHEBI:57692"/>
    </ligand>
</feature>
<keyword evidence="5 6" id="KW-0560">Oxidoreductase</keyword>
<gene>
    <name evidence="8" type="ORF">HMPREF3213_01893</name>
</gene>
<organism evidence="8 9">
    <name type="scientific">Heyndrickxia coagulans</name>
    <name type="common">Weizmannia coagulans</name>
    <dbReference type="NCBI Taxonomy" id="1398"/>
    <lineage>
        <taxon>Bacteria</taxon>
        <taxon>Bacillati</taxon>
        <taxon>Bacillota</taxon>
        <taxon>Bacilli</taxon>
        <taxon>Bacillales</taxon>
        <taxon>Bacillaceae</taxon>
        <taxon>Heyndrickxia</taxon>
    </lineage>
</organism>
<dbReference type="RefSeq" id="WP_029142570.1">
    <property type="nucleotide sequence ID" value="NZ_CP051674.1"/>
</dbReference>
<reference evidence="9" key="1">
    <citation type="submission" date="2016-01" db="EMBL/GenBank/DDBJ databases">
        <authorList>
            <person name="Mitreva M."/>
            <person name="Pepin K.H."/>
            <person name="Mihindukulasuriya K.A."/>
            <person name="Fulton R."/>
            <person name="Fronick C."/>
            <person name="O'Laughlin M."/>
            <person name="Miner T."/>
            <person name="Herter B."/>
            <person name="Rosa B.A."/>
            <person name="Cordes M."/>
            <person name="Tomlinson C."/>
            <person name="Wollam A."/>
            <person name="Palsikar V.B."/>
            <person name="Mardis E.R."/>
            <person name="Wilson R.K."/>
        </authorList>
    </citation>
    <scope>NUCLEOTIDE SEQUENCE [LARGE SCALE GENOMIC DNA]</scope>
    <source>
        <strain evidence="9">GED7749B</strain>
    </source>
</reference>
<proteinExistence type="inferred from homology"/>
<keyword evidence="2 6" id="KW-0285">Flavoprotein</keyword>
<protein>
    <recommendedName>
        <fullName evidence="6">Ferredoxin--NADP reductase</fullName>
        <shortName evidence="6">FNR</shortName>
        <shortName evidence="6">Fd-NADP(+) reductase</shortName>
        <ecNumber evidence="6">1.18.1.2</ecNumber>
    </recommendedName>
</protein>
<feature type="binding site" evidence="6">
    <location>
        <position position="286"/>
    </location>
    <ligand>
        <name>FAD</name>
        <dbReference type="ChEBI" id="CHEBI:57692"/>
    </ligand>
</feature>
<feature type="domain" description="FAD/NAD(P)-binding" evidence="7">
    <location>
        <begin position="8"/>
        <end position="294"/>
    </location>
</feature>
<dbReference type="GO" id="GO:0004324">
    <property type="term" value="F:ferredoxin-NADP+ reductase activity"/>
    <property type="evidence" value="ECO:0007669"/>
    <property type="project" value="UniProtKB-UniRule"/>
</dbReference>
<evidence type="ECO:0000256" key="4">
    <source>
        <dbReference type="ARBA" id="ARBA00022857"/>
    </source>
</evidence>
<dbReference type="InterPro" id="IPR050097">
    <property type="entry name" value="Ferredoxin-NADP_redctase_2"/>
</dbReference>
<dbReference type="Proteomes" id="UP000070376">
    <property type="component" value="Unassembled WGS sequence"/>
</dbReference>
<accession>A0A133KQG7</accession>
<dbReference type="AlphaFoldDB" id="A0A133KQG7"/>
<feature type="binding site" evidence="6">
    <location>
        <position position="125"/>
    </location>
    <ligand>
        <name>FAD</name>
        <dbReference type="ChEBI" id="CHEBI:57692"/>
    </ligand>
</feature>
<evidence type="ECO:0000256" key="5">
    <source>
        <dbReference type="ARBA" id="ARBA00023002"/>
    </source>
</evidence>
<feature type="binding site" evidence="6">
    <location>
        <position position="327"/>
    </location>
    <ligand>
        <name>FAD</name>
        <dbReference type="ChEBI" id="CHEBI:57692"/>
    </ligand>
</feature>
<comment type="caution">
    <text evidence="8">The sequence shown here is derived from an EMBL/GenBank/DDBJ whole genome shotgun (WGS) entry which is preliminary data.</text>
</comment>
<dbReference type="PRINTS" id="PR00368">
    <property type="entry name" value="FADPNR"/>
</dbReference>
<comment type="subunit">
    <text evidence="1 6">Homodimer.</text>
</comment>
<feature type="binding site" evidence="6">
    <location>
        <position position="37"/>
    </location>
    <ligand>
        <name>FAD</name>
        <dbReference type="ChEBI" id="CHEBI:57692"/>
    </ligand>
</feature>
<evidence type="ECO:0000313" key="8">
    <source>
        <dbReference type="EMBL" id="KWZ81798.1"/>
    </source>
</evidence>
<name>A0A133KQG7_HEYCO</name>
<comment type="cofactor">
    <cofactor evidence="6">
        <name>FAD</name>
        <dbReference type="ChEBI" id="CHEBI:57692"/>
    </cofactor>
    <text evidence="6">Binds 1 FAD per subunit.</text>
</comment>
<dbReference type="EC" id="1.18.1.2" evidence="6"/>
<dbReference type="Pfam" id="PF07992">
    <property type="entry name" value="Pyr_redox_2"/>
    <property type="match status" value="1"/>
</dbReference>
<evidence type="ECO:0000256" key="3">
    <source>
        <dbReference type="ARBA" id="ARBA00022827"/>
    </source>
</evidence>
<dbReference type="SUPFAM" id="SSF51905">
    <property type="entry name" value="FAD/NAD(P)-binding domain"/>
    <property type="match status" value="1"/>
</dbReference>
<dbReference type="GO" id="GO:0050661">
    <property type="term" value="F:NADP binding"/>
    <property type="evidence" value="ECO:0007669"/>
    <property type="project" value="UniProtKB-UniRule"/>
</dbReference>
<evidence type="ECO:0000313" key="9">
    <source>
        <dbReference type="Proteomes" id="UP000070376"/>
    </source>
</evidence>
<dbReference type="InterPro" id="IPR036188">
    <property type="entry name" value="FAD/NAD-bd_sf"/>
</dbReference>
<dbReference type="GO" id="GO:0050660">
    <property type="term" value="F:flavin adenine dinucleotide binding"/>
    <property type="evidence" value="ECO:0007669"/>
    <property type="project" value="UniProtKB-UniRule"/>
</dbReference>
<feature type="binding site" evidence="6">
    <location>
        <position position="50"/>
    </location>
    <ligand>
        <name>FAD</name>
        <dbReference type="ChEBI" id="CHEBI:57692"/>
    </ligand>
</feature>
<evidence type="ECO:0000256" key="6">
    <source>
        <dbReference type="HAMAP-Rule" id="MF_01685"/>
    </source>
</evidence>
<dbReference type="GeneID" id="29814886"/>
<dbReference type="InterPro" id="IPR022890">
    <property type="entry name" value="Fd--NADP_Rdtase_type_2"/>
</dbReference>
<feature type="binding site" evidence="6">
    <location>
        <position position="90"/>
    </location>
    <ligand>
        <name>FAD</name>
        <dbReference type="ChEBI" id="CHEBI:57692"/>
    </ligand>
</feature>